<dbReference type="Pfam" id="PF17763">
    <property type="entry name" value="Asparaginase_C"/>
    <property type="match status" value="1"/>
</dbReference>
<dbReference type="AlphaFoldDB" id="A0A934W946"/>
<sequence>MTLPRILLISTGGTITMTPGAGSGIAPTLTGEDLLRAVPELAARAELDVVTYSTKPGASLTLSDLLAIAERIDGMDGAFAGAIVVQGTDTIEETAFVLDTVVATDRPVVVTGAMRGAGAPGADGPANLLAAATVAGSEAARGLGALVVLNDEVHAARHVQKAHTGAPSAFASPGFAPVGRVIEGALHLYARLPRLPAMARPDAVEEAPVALIALALGDDGRLFDALPGVGYRGAVIQAMGAGHLPAHCAERLQRLAQAMPVVLATRVASGPVFERTYGFTGSETDLIARGAIPGGYLPGPKACLLLRLLIAGGLRGEALRSAYVMRSRAALA</sequence>
<dbReference type="SFLD" id="SFLDS00057">
    <property type="entry name" value="Glutaminase/Asparaginase"/>
    <property type="match status" value="1"/>
</dbReference>
<protein>
    <submittedName>
        <fullName evidence="6">Asparaginase</fullName>
    </submittedName>
</protein>
<gene>
    <name evidence="6" type="ORF">JJB74_27345</name>
</gene>
<evidence type="ECO:0000313" key="6">
    <source>
        <dbReference type="EMBL" id="MBK4738355.1"/>
    </source>
</evidence>
<evidence type="ECO:0000256" key="2">
    <source>
        <dbReference type="ARBA" id="ARBA00022801"/>
    </source>
</evidence>
<dbReference type="EMBL" id="JAEPBG010000020">
    <property type="protein sequence ID" value="MBK4738355.1"/>
    <property type="molecule type" value="Genomic_DNA"/>
</dbReference>
<dbReference type="GO" id="GO:0006528">
    <property type="term" value="P:asparagine metabolic process"/>
    <property type="evidence" value="ECO:0007669"/>
    <property type="project" value="InterPro"/>
</dbReference>
<dbReference type="SMART" id="SM00870">
    <property type="entry name" value="Asparaginase"/>
    <property type="match status" value="1"/>
</dbReference>
<comment type="similarity">
    <text evidence="1">Belongs to the asparaginase 1 family.</text>
</comment>
<organism evidence="6 7">
    <name type="scientific">Noviherbaspirillum pedocola</name>
    <dbReference type="NCBI Taxonomy" id="2801341"/>
    <lineage>
        <taxon>Bacteria</taxon>
        <taxon>Pseudomonadati</taxon>
        <taxon>Pseudomonadota</taxon>
        <taxon>Betaproteobacteria</taxon>
        <taxon>Burkholderiales</taxon>
        <taxon>Oxalobacteraceae</taxon>
        <taxon>Noviherbaspirillum</taxon>
    </lineage>
</organism>
<keyword evidence="7" id="KW-1185">Reference proteome</keyword>
<evidence type="ECO:0000259" key="5">
    <source>
        <dbReference type="Pfam" id="PF17763"/>
    </source>
</evidence>
<evidence type="ECO:0000256" key="3">
    <source>
        <dbReference type="PIRSR" id="PIRSR001220-1"/>
    </source>
</evidence>
<dbReference type="InterPro" id="IPR027474">
    <property type="entry name" value="L-asparaginase_N"/>
</dbReference>
<evidence type="ECO:0000259" key="4">
    <source>
        <dbReference type="Pfam" id="PF00710"/>
    </source>
</evidence>
<dbReference type="Gene3D" id="3.40.50.1170">
    <property type="entry name" value="L-asparaginase, N-terminal domain"/>
    <property type="match status" value="1"/>
</dbReference>
<evidence type="ECO:0000256" key="1">
    <source>
        <dbReference type="ARBA" id="ARBA00010518"/>
    </source>
</evidence>
<dbReference type="InterPro" id="IPR036152">
    <property type="entry name" value="Asp/glu_Ase-like_sf"/>
</dbReference>
<dbReference type="InterPro" id="IPR006034">
    <property type="entry name" value="Asparaginase/glutaminase-like"/>
</dbReference>
<dbReference type="PIRSF" id="PIRSF001220">
    <property type="entry name" value="L-ASNase_gatD"/>
    <property type="match status" value="1"/>
</dbReference>
<feature type="domain" description="L-asparaginase N-terminal" evidence="4">
    <location>
        <begin position="5"/>
        <end position="191"/>
    </location>
</feature>
<name>A0A934W946_9BURK</name>
<accession>A0A934W946</accession>
<dbReference type="InterPro" id="IPR004550">
    <property type="entry name" value="AsnASE_II"/>
</dbReference>
<dbReference type="Pfam" id="PF00710">
    <property type="entry name" value="Asparaginase"/>
    <property type="match status" value="1"/>
</dbReference>
<dbReference type="PRINTS" id="PR00139">
    <property type="entry name" value="ASNGLNASE"/>
</dbReference>
<dbReference type="InterPro" id="IPR037152">
    <property type="entry name" value="L-asparaginase_N_sf"/>
</dbReference>
<feature type="domain" description="Asparaginase/glutaminase C-terminal" evidence="5">
    <location>
        <begin position="209"/>
        <end position="320"/>
    </location>
</feature>
<dbReference type="SUPFAM" id="SSF53774">
    <property type="entry name" value="Glutaminase/Asparaginase"/>
    <property type="match status" value="1"/>
</dbReference>
<dbReference type="Gene3D" id="3.40.50.40">
    <property type="match status" value="1"/>
</dbReference>
<dbReference type="PROSITE" id="PS51732">
    <property type="entry name" value="ASN_GLN_ASE_3"/>
    <property type="match status" value="1"/>
</dbReference>
<dbReference type="CDD" id="cd08964">
    <property type="entry name" value="L-asparaginase_II"/>
    <property type="match status" value="1"/>
</dbReference>
<dbReference type="InterPro" id="IPR040919">
    <property type="entry name" value="Asparaginase_C"/>
</dbReference>
<proteinExistence type="inferred from homology"/>
<evidence type="ECO:0000313" key="7">
    <source>
        <dbReference type="Proteomes" id="UP000622890"/>
    </source>
</evidence>
<dbReference type="PIRSF" id="PIRSF500176">
    <property type="entry name" value="L_ASNase"/>
    <property type="match status" value="1"/>
</dbReference>
<dbReference type="Proteomes" id="UP000622890">
    <property type="component" value="Unassembled WGS sequence"/>
</dbReference>
<reference evidence="6" key="1">
    <citation type="submission" date="2021-01" db="EMBL/GenBank/DDBJ databases">
        <title>Genome sequence of strain Noviherbaspirillum sp. DKR-6.</title>
        <authorList>
            <person name="Chaudhary D.K."/>
        </authorList>
    </citation>
    <scope>NUCLEOTIDE SEQUENCE</scope>
    <source>
        <strain evidence="6">DKR-6</strain>
    </source>
</reference>
<dbReference type="InterPro" id="IPR027473">
    <property type="entry name" value="L-asparaginase_C"/>
</dbReference>
<dbReference type="GO" id="GO:0004067">
    <property type="term" value="F:asparaginase activity"/>
    <property type="evidence" value="ECO:0007669"/>
    <property type="project" value="UniProtKB-UniRule"/>
</dbReference>
<dbReference type="RefSeq" id="WP_200597504.1">
    <property type="nucleotide sequence ID" value="NZ_JAEPBG010000020.1"/>
</dbReference>
<feature type="active site" description="O-isoaspartyl threonine intermediate" evidence="3">
    <location>
        <position position="14"/>
    </location>
</feature>
<comment type="caution">
    <text evidence="6">The sequence shown here is derived from an EMBL/GenBank/DDBJ whole genome shotgun (WGS) entry which is preliminary data.</text>
</comment>
<dbReference type="PANTHER" id="PTHR11707:SF28">
    <property type="entry name" value="60 KDA LYSOPHOSPHOLIPASE"/>
    <property type="match status" value="1"/>
</dbReference>
<keyword evidence="2" id="KW-0378">Hydrolase</keyword>
<dbReference type="PANTHER" id="PTHR11707">
    <property type="entry name" value="L-ASPARAGINASE"/>
    <property type="match status" value="1"/>
</dbReference>